<dbReference type="PANTHER" id="PTHR10491:SF4">
    <property type="entry name" value="METHIONINE ADENOSYLTRANSFERASE 2 SUBUNIT BETA"/>
    <property type="match status" value="1"/>
</dbReference>
<accession>A0A3N2D508</accession>
<evidence type="ECO:0000256" key="1">
    <source>
        <dbReference type="ARBA" id="ARBA00004781"/>
    </source>
</evidence>
<comment type="cofactor">
    <cofactor evidence="6">
        <name>Mg(2+)</name>
        <dbReference type="ChEBI" id="CHEBI:18420"/>
    </cofactor>
    <text evidence="6">Binds 1 Mg(2+) ion per monomer.</text>
</comment>
<comment type="similarity">
    <text evidence="2 6">Belongs to the dTDP-4-dehydrorhamnose reductase family.</text>
</comment>
<dbReference type="InterPro" id="IPR029903">
    <property type="entry name" value="RmlD-like-bd"/>
</dbReference>
<evidence type="ECO:0000256" key="5">
    <source>
        <dbReference type="ARBA" id="ARBA00048200"/>
    </source>
</evidence>
<dbReference type="OrthoDB" id="9803892at2"/>
<dbReference type="InterPro" id="IPR005913">
    <property type="entry name" value="dTDP_dehydrorham_reduct"/>
</dbReference>
<reference evidence="8 9" key="1">
    <citation type="submission" date="2018-11" db="EMBL/GenBank/DDBJ databases">
        <title>Genomic Encyclopedia of Type Strains, Phase IV (KMG-IV): sequencing the most valuable type-strain genomes for metagenomic binning, comparative biology and taxonomic classification.</title>
        <authorList>
            <person name="Goeker M."/>
        </authorList>
    </citation>
    <scope>NUCLEOTIDE SEQUENCE [LARGE SCALE GENOMIC DNA]</scope>
    <source>
        <strain evidence="8 9">DSM 100316</strain>
    </source>
</reference>
<name>A0A3N2D508_9GAMM</name>
<protein>
    <recommendedName>
        <fullName evidence="4 6">dTDP-4-dehydrorhamnose reductase</fullName>
        <ecNumber evidence="3 6">1.1.1.133</ecNumber>
    </recommendedName>
</protein>
<dbReference type="Pfam" id="PF04321">
    <property type="entry name" value="RmlD_sub_bind"/>
    <property type="match status" value="1"/>
</dbReference>
<dbReference type="GO" id="GO:0008831">
    <property type="term" value="F:dTDP-4-dehydrorhamnose reductase activity"/>
    <property type="evidence" value="ECO:0007669"/>
    <property type="project" value="UniProtKB-EC"/>
</dbReference>
<evidence type="ECO:0000259" key="7">
    <source>
        <dbReference type="Pfam" id="PF04321"/>
    </source>
</evidence>
<comment type="function">
    <text evidence="6">Catalyzes the reduction of dTDP-6-deoxy-L-lyxo-4-hexulose to yield dTDP-L-rhamnose.</text>
</comment>
<keyword evidence="6" id="KW-0560">Oxidoreductase</keyword>
<dbReference type="PANTHER" id="PTHR10491">
    <property type="entry name" value="DTDP-4-DEHYDRORHAMNOSE REDUCTASE"/>
    <property type="match status" value="1"/>
</dbReference>
<dbReference type="AlphaFoldDB" id="A0A3N2D508"/>
<comment type="caution">
    <text evidence="8">The sequence shown here is derived from an EMBL/GenBank/DDBJ whole genome shotgun (WGS) entry which is preliminary data.</text>
</comment>
<dbReference type="EC" id="1.1.1.133" evidence="3 6"/>
<keyword evidence="9" id="KW-1185">Reference proteome</keyword>
<dbReference type="Gene3D" id="3.40.50.720">
    <property type="entry name" value="NAD(P)-binding Rossmann-like Domain"/>
    <property type="match status" value="1"/>
</dbReference>
<evidence type="ECO:0000313" key="8">
    <source>
        <dbReference type="EMBL" id="ROR94843.1"/>
    </source>
</evidence>
<dbReference type="EMBL" id="RKHR01000010">
    <property type="protein sequence ID" value="ROR94843.1"/>
    <property type="molecule type" value="Genomic_DNA"/>
</dbReference>
<evidence type="ECO:0000313" key="9">
    <source>
        <dbReference type="Proteomes" id="UP000275394"/>
    </source>
</evidence>
<dbReference type="Proteomes" id="UP000275394">
    <property type="component" value="Unassembled WGS sequence"/>
</dbReference>
<evidence type="ECO:0000256" key="3">
    <source>
        <dbReference type="ARBA" id="ARBA00012929"/>
    </source>
</evidence>
<dbReference type="SUPFAM" id="SSF51735">
    <property type="entry name" value="NAD(P)-binding Rossmann-fold domains"/>
    <property type="match status" value="1"/>
</dbReference>
<dbReference type="GO" id="GO:0019305">
    <property type="term" value="P:dTDP-rhamnose biosynthetic process"/>
    <property type="evidence" value="ECO:0007669"/>
    <property type="project" value="UniProtKB-UniPathway"/>
</dbReference>
<dbReference type="InterPro" id="IPR036291">
    <property type="entry name" value="NAD(P)-bd_dom_sf"/>
</dbReference>
<dbReference type="UniPathway" id="UPA00124"/>
<dbReference type="UniPathway" id="UPA00281"/>
<dbReference type="Gene3D" id="3.90.25.10">
    <property type="entry name" value="UDP-galactose 4-epimerase, domain 1"/>
    <property type="match status" value="1"/>
</dbReference>
<comment type="catalytic activity">
    <reaction evidence="5 6">
        <text>dTDP-beta-L-rhamnose + NADP(+) = dTDP-4-dehydro-beta-L-rhamnose + NADPH + H(+)</text>
        <dbReference type="Rhea" id="RHEA:21796"/>
        <dbReference type="ChEBI" id="CHEBI:15378"/>
        <dbReference type="ChEBI" id="CHEBI:57510"/>
        <dbReference type="ChEBI" id="CHEBI:57783"/>
        <dbReference type="ChEBI" id="CHEBI:58349"/>
        <dbReference type="ChEBI" id="CHEBI:62830"/>
        <dbReference type="EC" id="1.1.1.133"/>
    </reaction>
</comment>
<sequence>MKVLILDDNSRVGMELVPLLVSKHYRVELLGREQLLADDEALVAINHHSVDVVVNCFNLQSPEEGGLQEHDIELVTRIAELCQRERLPCIQLSSAQVFSVNLAQGYIEGDAPNPVTRDGEMLVRAEQAMLRLCDISLVMRVGWVFSDSGAGVFEDMLMHLETGRELVVYSGLEGCPTPASDVARVVVACAEQLQAGAECYGIYHYCSSDVTSSEDFTEAIIATCQQYGQVDPEKVNIKSVDNFQKYGAVPHPALKCLRILNHFGIKQRPWRSVMASLLKDRYSATTE</sequence>
<evidence type="ECO:0000256" key="4">
    <source>
        <dbReference type="ARBA" id="ARBA00017099"/>
    </source>
</evidence>
<organism evidence="8 9">
    <name type="scientific">Sinobacterium caligoides</name>
    <dbReference type="NCBI Taxonomy" id="933926"/>
    <lineage>
        <taxon>Bacteria</taxon>
        <taxon>Pseudomonadati</taxon>
        <taxon>Pseudomonadota</taxon>
        <taxon>Gammaproteobacteria</taxon>
        <taxon>Cellvibrionales</taxon>
        <taxon>Spongiibacteraceae</taxon>
        <taxon>Sinobacterium</taxon>
    </lineage>
</organism>
<dbReference type="RefSeq" id="WP_148059467.1">
    <property type="nucleotide sequence ID" value="NZ_RKHR01000010.1"/>
</dbReference>
<proteinExistence type="inferred from homology"/>
<gene>
    <name evidence="8" type="ORF">EDC56_3828</name>
</gene>
<keyword evidence="6" id="KW-0521">NADP</keyword>
<comment type="pathway">
    <text evidence="1 6">Carbohydrate biosynthesis; dTDP-L-rhamnose biosynthesis.</text>
</comment>
<evidence type="ECO:0000256" key="6">
    <source>
        <dbReference type="RuleBase" id="RU364082"/>
    </source>
</evidence>
<feature type="domain" description="RmlD-like substrate binding" evidence="7">
    <location>
        <begin position="1"/>
        <end position="280"/>
    </location>
</feature>
<evidence type="ECO:0000256" key="2">
    <source>
        <dbReference type="ARBA" id="ARBA00010944"/>
    </source>
</evidence>
<dbReference type="GO" id="GO:0009243">
    <property type="term" value="P:O antigen biosynthetic process"/>
    <property type="evidence" value="ECO:0007669"/>
    <property type="project" value="UniProtKB-UniPathway"/>
</dbReference>